<evidence type="ECO:0000256" key="1">
    <source>
        <dbReference type="ARBA" id="ARBA00004651"/>
    </source>
</evidence>
<organism evidence="12 13">
    <name type="scientific">Solimonas aquatica</name>
    <dbReference type="NCBI Taxonomy" id="489703"/>
    <lineage>
        <taxon>Bacteria</taxon>
        <taxon>Pseudomonadati</taxon>
        <taxon>Pseudomonadota</taxon>
        <taxon>Gammaproteobacteria</taxon>
        <taxon>Nevskiales</taxon>
        <taxon>Nevskiaceae</taxon>
        <taxon>Solimonas</taxon>
    </lineage>
</organism>
<dbReference type="GO" id="GO:0017038">
    <property type="term" value="P:protein import"/>
    <property type="evidence" value="ECO:0007669"/>
    <property type="project" value="TreeGrafter"/>
</dbReference>
<feature type="transmembrane region" description="Helical" evidence="9">
    <location>
        <begin position="373"/>
        <end position="392"/>
    </location>
</feature>
<keyword evidence="2" id="KW-1003">Cell membrane</keyword>
<gene>
    <name evidence="12" type="ORF">SAMN04488038_10494</name>
</gene>
<dbReference type="PANTHER" id="PTHR30625:SF3">
    <property type="entry name" value="TOL-PAL SYSTEM PROTEIN TOLQ"/>
    <property type="match status" value="1"/>
</dbReference>
<evidence type="ECO:0000313" key="12">
    <source>
        <dbReference type="EMBL" id="SEQ14637.1"/>
    </source>
</evidence>
<comment type="subcellular location">
    <subcellularLocation>
        <location evidence="1">Cell membrane</location>
        <topology evidence="1">Multi-pass membrane protein</topology>
    </subcellularLocation>
    <subcellularLocation>
        <location evidence="8">Membrane</location>
        <topology evidence="8">Multi-pass membrane protein</topology>
    </subcellularLocation>
</comment>
<feature type="transmembrane region" description="Helical" evidence="9">
    <location>
        <begin position="493"/>
        <end position="521"/>
    </location>
</feature>
<keyword evidence="8" id="KW-0653">Protein transport</keyword>
<dbReference type="InterPro" id="IPR050790">
    <property type="entry name" value="ExbB/TolQ_transport"/>
</dbReference>
<dbReference type="InterPro" id="IPR002898">
    <property type="entry name" value="MotA_ExbB_proton_chnl"/>
</dbReference>
<dbReference type="OrthoDB" id="175881at2"/>
<dbReference type="InterPro" id="IPR018765">
    <property type="entry name" value="DUF2341"/>
</dbReference>
<dbReference type="SUPFAM" id="SSF49899">
    <property type="entry name" value="Concanavalin A-like lectins/glucanases"/>
    <property type="match status" value="1"/>
</dbReference>
<evidence type="ECO:0000256" key="9">
    <source>
        <dbReference type="SAM" id="Phobius"/>
    </source>
</evidence>
<dbReference type="Pfam" id="PF01618">
    <property type="entry name" value="MotA_ExbB"/>
    <property type="match status" value="1"/>
</dbReference>
<feature type="transmembrane region" description="Helical" evidence="9">
    <location>
        <begin position="533"/>
        <end position="557"/>
    </location>
</feature>
<dbReference type="InterPro" id="IPR013320">
    <property type="entry name" value="ConA-like_dom_sf"/>
</dbReference>
<feature type="chain" id="PRO_5011749423" evidence="10">
    <location>
        <begin position="27"/>
        <end position="591"/>
    </location>
</feature>
<evidence type="ECO:0000256" key="6">
    <source>
        <dbReference type="ARBA" id="ARBA00023136"/>
    </source>
</evidence>
<keyword evidence="13" id="KW-1185">Reference proteome</keyword>
<keyword evidence="4 10" id="KW-0732">Signal</keyword>
<evidence type="ECO:0000256" key="3">
    <source>
        <dbReference type="ARBA" id="ARBA00022692"/>
    </source>
</evidence>
<dbReference type="GO" id="GO:0005886">
    <property type="term" value="C:plasma membrane"/>
    <property type="evidence" value="ECO:0007669"/>
    <property type="project" value="UniProtKB-SubCell"/>
</dbReference>
<evidence type="ECO:0000256" key="7">
    <source>
        <dbReference type="ARBA" id="ARBA00023157"/>
    </source>
</evidence>
<dbReference type="Gene3D" id="2.60.120.200">
    <property type="match status" value="1"/>
</dbReference>
<protein>
    <submittedName>
        <fullName evidence="12">Biopolymer transport protein ExbB</fullName>
    </submittedName>
</protein>
<evidence type="ECO:0000256" key="4">
    <source>
        <dbReference type="ARBA" id="ARBA00022729"/>
    </source>
</evidence>
<dbReference type="RefSeq" id="WP_093283463.1">
    <property type="nucleotide sequence ID" value="NZ_FOFS01000004.1"/>
</dbReference>
<dbReference type="EMBL" id="FOFS01000004">
    <property type="protein sequence ID" value="SEQ14637.1"/>
    <property type="molecule type" value="Genomic_DNA"/>
</dbReference>
<evidence type="ECO:0000256" key="8">
    <source>
        <dbReference type="RuleBase" id="RU004057"/>
    </source>
</evidence>
<comment type="similarity">
    <text evidence="8">Belongs to the exbB/tolQ family.</text>
</comment>
<dbReference type="SMART" id="SM00560">
    <property type="entry name" value="LamGL"/>
    <property type="match status" value="1"/>
</dbReference>
<feature type="domain" description="LamG-like jellyroll fold" evidence="11">
    <location>
        <begin position="206"/>
        <end position="330"/>
    </location>
</feature>
<accession>A0A1H9DMV0</accession>
<feature type="signal peptide" evidence="10">
    <location>
        <begin position="1"/>
        <end position="26"/>
    </location>
</feature>
<dbReference type="InterPro" id="IPR006558">
    <property type="entry name" value="LamG-like"/>
</dbReference>
<dbReference type="InterPro" id="IPR001791">
    <property type="entry name" value="Laminin_G"/>
</dbReference>
<proteinExistence type="inferred from homology"/>
<reference evidence="12 13" key="1">
    <citation type="submission" date="2016-10" db="EMBL/GenBank/DDBJ databases">
        <authorList>
            <person name="de Groot N.N."/>
        </authorList>
    </citation>
    <scope>NUCLEOTIDE SEQUENCE [LARGE SCALE GENOMIC DNA]</scope>
    <source>
        <strain evidence="12 13">DSM 25927</strain>
    </source>
</reference>
<dbReference type="PANTHER" id="PTHR30625">
    <property type="entry name" value="PROTEIN TOLQ"/>
    <property type="match status" value="1"/>
</dbReference>
<keyword evidence="5 9" id="KW-1133">Transmembrane helix</keyword>
<evidence type="ECO:0000259" key="11">
    <source>
        <dbReference type="SMART" id="SM00560"/>
    </source>
</evidence>
<keyword evidence="3 9" id="KW-0812">Transmembrane</keyword>
<sequence>MRMNRKIRSWLALGALLAGWSQAAGAWWSHDWSYRKQIVLNPAAVPVSGGAALHPAVVLVRLHEGVFRFGDANADGSDLRFVAEDDKTPLAYHIEKFDPVFNMAFVWVALPELKPDVQTRIWMYYGNAQTNTLPESRETYPAEQLLVYHFSDAAGSAAQDATTYAQHAGSVVAGDDSGLIGGAARFDGTALLSIPANAALQMQSGAALSWSLWLRPSAAESATVYSYGNGALRIGLDGGHPSVAVNGRSLLRAPTAIADGSWHHVGVTVSTAGTLSLYLDGKLAGSAPVSLPTLQAGATLGGEGSGGAVQQAYHGTLDEFQIYRGELSAGWMQLAASNQGTQDKLLGFGGDEQQSSSHTSHLGIILSSLTLDAWIAIVVLMTMMSISFVIMARKASQLSRAAKGNAAFLDLLAGAEGDVLTLAGSMHSGETAPASALALQSPLHALFDSGLRELRHRNPQLQPGVSLNPAAIEAIRAAMETVVLRQTQALNKFMVLLTIAISGGPFIGLLGTVMGVMITFASVAAAGDVNINAIAPGIAAALAATVAGLLVAIPSLFGYNYLLSRVKECSADMQVFVQEFTTKVAERFHAV</sequence>
<dbReference type="AlphaFoldDB" id="A0A1H9DMV0"/>
<keyword evidence="6 9" id="KW-0472">Membrane</keyword>
<keyword evidence="8" id="KW-0813">Transport</keyword>
<dbReference type="Pfam" id="PF10102">
    <property type="entry name" value="DUF2341"/>
    <property type="match status" value="1"/>
</dbReference>
<dbReference type="Proteomes" id="UP000199233">
    <property type="component" value="Unassembled WGS sequence"/>
</dbReference>
<dbReference type="Pfam" id="PF13385">
    <property type="entry name" value="Laminin_G_3"/>
    <property type="match status" value="1"/>
</dbReference>
<keyword evidence="7" id="KW-1015">Disulfide bond</keyword>
<name>A0A1H9DMV0_9GAMM</name>
<evidence type="ECO:0000313" key="13">
    <source>
        <dbReference type="Proteomes" id="UP000199233"/>
    </source>
</evidence>
<dbReference type="CDD" id="cd00110">
    <property type="entry name" value="LamG"/>
    <property type="match status" value="1"/>
</dbReference>
<evidence type="ECO:0000256" key="5">
    <source>
        <dbReference type="ARBA" id="ARBA00022989"/>
    </source>
</evidence>
<dbReference type="STRING" id="489703.SAMN04488038_10494"/>
<evidence type="ECO:0000256" key="10">
    <source>
        <dbReference type="SAM" id="SignalP"/>
    </source>
</evidence>
<evidence type="ECO:0000256" key="2">
    <source>
        <dbReference type="ARBA" id="ARBA00022475"/>
    </source>
</evidence>